<feature type="domain" description="Peptidase S1" evidence="3">
    <location>
        <begin position="72"/>
        <end position="317"/>
    </location>
</feature>
<dbReference type="InterPro" id="IPR043504">
    <property type="entry name" value="Peptidase_S1_PA_chymotrypsin"/>
</dbReference>
<dbReference type="Pfam" id="PF00089">
    <property type="entry name" value="Trypsin"/>
    <property type="match status" value="1"/>
</dbReference>
<gene>
    <name evidence="4" type="ORF">CALMAC_LOCUS4341</name>
</gene>
<evidence type="ECO:0000313" key="5">
    <source>
        <dbReference type="Proteomes" id="UP000410492"/>
    </source>
</evidence>
<sequence length="325" mass="35488">MVAVPRMSSVQYQLSTIMYSTLLSLVGGIIFLAPITLASVITTTSENSRGFLDLLLSPCKCRCGVPNREARLTGGEFMRVHEFPWAALVQVQGNEDRVVPATLINDRYVLTTASNLLGLTPLDIKVTLGQFDRCAPDVSSTNSSVEKIILHPDFSPENRAHDLALIKLSTPVKIERRVSPICLASPNTKYLGQVATVFGWAEADIEESPLPPGPLKKLSSSCRPRKLGLPVLGPKECLEFASDMIYVSEDKGCIGVVGSNTPICEVDSGGAVMFRSYHGVYELIGVLIDKNECGPKPSVALYTSINDHIYWITQNTRDACYCYKT</sequence>
<accession>A0A653BWT6</accession>
<dbReference type="CDD" id="cd00190">
    <property type="entry name" value="Tryp_SPc"/>
    <property type="match status" value="1"/>
</dbReference>
<dbReference type="OrthoDB" id="6914889at2759"/>
<dbReference type="SUPFAM" id="SSF50494">
    <property type="entry name" value="Trypsin-like serine proteases"/>
    <property type="match status" value="1"/>
</dbReference>
<keyword evidence="1" id="KW-1015">Disulfide bond</keyword>
<dbReference type="GO" id="GO:0006508">
    <property type="term" value="P:proteolysis"/>
    <property type="evidence" value="ECO:0007669"/>
    <property type="project" value="InterPro"/>
</dbReference>
<evidence type="ECO:0000256" key="1">
    <source>
        <dbReference type="ARBA" id="ARBA00023157"/>
    </source>
</evidence>
<name>A0A653BWT6_CALMS</name>
<dbReference type="InterPro" id="IPR009003">
    <property type="entry name" value="Peptidase_S1_PA"/>
</dbReference>
<dbReference type="InterPro" id="IPR051487">
    <property type="entry name" value="Ser/Thr_Proteases_Immune/Dev"/>
</dbReference>
<dbReference type="EMBL" id="CAACVG010006247">
    <property type="protein sequence ID" value="VEN40039.1"/>
    <property type="molecule type" value="Genomic_DNA"/>
</dbReference>
<dbReference type="AlphaFoldDB" id="A0A653BWT6"/>
<proteinExistence type="inferred from homology"/>
<dbReference type="SMART" id="SM00020">
    <property type="entry name" value="Tryp_SPc"/>
    <property type="match status" value="1"/>
</dbReference>
<dbReference type="GO" id="GO:0004252">
    <property type="term" value="F:serine-type endopeptidase activity"/>
    <property type="evidence" value="ECO:0007669"/>
    <property type="project" value="InterPro"/>
</dbReference>
<organism evidence="4 5">
    <name type="scientific">Callosobruchus maculatus</name>
    <name type="common">Southern cowpea weevil</name>
    <name type="synonym">Pulse bruchid</name>
    <dbReference type="NCBI Taxonomy" id="64391"/>
    <lineage>
        <taxon>Eukaryota</taxon>
        <taxon>Metazoa</taxon>
        <taxon>Ecdysozoa</taxon>
        <taxon>Arthropoda</taxon>
        <taxon>Hexapoda</taxon>
        <taxon>Insecta</taxon>
        <taxon>Pterygota</taxon>
        <taxon>Neoptera</taxon>
        <taxon>Endopterygota</taxon>
        <taxon>Coleoptera</taxon>
        <taxon>Polyphaga</taxon>
        <taxon>Cucujiformia</taxon>
        <taxon>Chrysomeloidea</taxon>
        <taxon>Chrysomelidae</taxon>
        <taxon>Bruchinae</taxon>
        <taxon>Bruchini</taxon>
        <taxon>Callosobruchus</taxon>
    </lineage>
</organism>
<dbReference type="InterPro" id="IPR001314">
    <property type="entry name" value="Peptidase_S1A"/>
</dbReference>
<dbReference type="PANTHER" id="PTHR24256">
    <property type="entry name" value="TRYPTASE-RELATED"/>
    <property type="match status" value="1"/>
</dbReference>
<dbReference type="InterPro" id="IPR001254">
    <property type="entry name" value="Trypsin_dom"/>
</dbReference>
<evidence type="ECO:0000256" key="2">
    <source>
        <dbReference type="ARBA" id="ARBA00024195"/>
    </source>
</evidence>
<keyword evidence="5" id="KW-1185">Reference proteome</keyword>
<dbReference type="Gene3D" id="2.40.10.10">
    <property type="entry name" value="Trypsin-like serine proteases"/>
    <property type="match status" value="1"/>
</dbReference>
<reference evidence="4 5" key="1">
    <citation type="submission" date="2019-01" db="EMBL/GenBank/DDBJ databases">
        <authorList>
            <person name="Sayadi A."/>
        </authorList>
    </citation>
    <scope>NUCLEOTIDE SEQUENCE [LARGE SCALE GENOMIC DNA]</scope>
</reference>
<evidence type="ECO:0000259" key="3">
    <source>
        <dbReference type="PROSITE" id="PS50240"/>
    </source>
</evidence>
<dbReference type="PRINTS" id="PR00722">
    <property type="entry name" value="CHYMOTRYPSIN"/>
</dbReference>
<comment type="similarity">
    <text evidence="2">Belongs to the peptidase S1 family. CLIP subfamily.</text>
</comment>
<dbReference type="Proteomes" id="UP000410492">
    <property type="component" value="Unassembled WGS sequence"/>
</dbReference>
<dbReference type="PROSITE" id="PS50240">
    <property type="entry name" value="TRYPSIN_DOM"/>
    <property type="match status" value="1"/>
</dbReference>
<protein>
    <recommendedName>
        <fullName evidence="3">Peptidase S1 domain-containing protein</fullName>
    </recommendedName>
</protein>
<evidence type="ECO:0000313" key="4">
    <source>
        <dbReference type="EMBL" id="VEN40039.1"/>
    </source>
</evidence>